<dbReference type="Pfam" id="PF20585">
    <property type="entry name" value="Pectate_lyase_5"/>
    <property type="match status" value="1"/>
</dbReference>
<feature type="compositionally biased region" description="Polar residues" evidence="1">
    <location>
        <begin position="166"/>
        <end position="181"/>
    </location>
</feature>
<organism evidence="3 4">
    <name type="scientific">Pseudolactococcus paracarnosus</name>
    <dbReference type="NCBI Taxonomy" id="2749962"/>
    <lineage>
        <taxon>Bacteria</taxon>
        <taxon>Bacillati</taxon>
        <taxon>Bacillota</taxon>
        <taxon>Bacilli</taxon>
        <taxon>Lactobacillales</taxon>
        <taxon>Streptococcaceae</taxon>
        <taxon>Pseudolactococcus</taxon>
    </lineage>
</organism>
<evidence type="ECO:0000256" key="2">
    <source>
        <dbReference type="SAM" id="Phobius"/>
    </source>
</evidence>
<feature type="region of interest" description="Disordered" evidence="1">
    <location>
        <begin position="163"/>
        <end position="187"/>
    </location>
</feature>
<gene>
    <name evidence="3" type="ORF">BHS01_00270</name>
</gene>
<evidence type="ECO:0000313" key="4">
    <source>
        <dbReference type="Proteomes" id="UP000516280"/>
    </source>
</evidence>
<accession>A0A7L4WB51</accession>
<name>A0A7L4WB51_9LACT</name>
<keyword evidence="2" id="KW-1133">Transmembrane helix</keyword>
<keyword evidence="2" id="KW-0812">Transmembrane</keyword>
<dbReference type="KEGG" id="lpaa:BHS01_00270"/>
<dbReference type="InterPro" id="IPR046776">
    <property type="entry name" value="Pectate_lyase_5"/>
</dbReference>
<protein>
    <submittedName>
        <fullName evidence="3">Uncharacterized protein</fullName>
    </submittedName>
</protein>
<keyword evidence="2" id="KW-0472">Membrane</keyword>
<dbReference type="PROSITE" id="PS51257">
    <property type="entry name" value="PROKAR_LIPOPROTEIN"/>
    <property type="match status" value="1"/>
</dbReference>
<dbReference type="EMBL" id="CP017195">
    <property type="protein sequence ID" value="QDJ27104.1"/>
    <property type="molecule type" value="Genomic_DNA"/>
</dbReference>
<reference evidence="3 4" key="1">
    <citation type="submission" date="2016-09" db="EMBL/GenBank/DDBJ databases">
        <title>Lactic acid bacteria from MAP meat Genome sequencing and assembly.</title>
        <authorList>
            <person name="Behr J."/>
            <person name="Hilgarth M."/>
            <person name="Vogel R.F."/>
        </authorList>
    </citation>
    <scope>NUCLEOTIDE SEQUENCE [LARGE SCALE GENOMIC DNA]</scope>
    <source>
        <strain evidence="3 4">TMW21615</strain>
    </source>
</reference>
<proteinExistence type="predicted"/>
<dbReference type="Proteomes" id="UP000516280">
    <property type="component" value="Chromosome"/>
</dbReference>
<dbReference type="RefSeq" id="WP_109835439.1">
    <property type="nucleotide sequence ID" value="NZ_CP017195.1"/>
</dbReference>
<feature type="transmembrane region" description="Helical" evidence="2">
    <location>
        <begin position="7"/>
        <end position="30"/>
    </location>
</feature>
<evidence type="ECO:0000313" key="3">
    <source>
        <dbReference type="EMBL" id="QDJ27104.1"/>
    </source>
</evidence>
<evidence type="ECO:0000256" key="1">
    <source>
        <dbReference type="SAM" id="MobiDB-lite"/>
    </source>
</evidence>
<sequence length="1432" mass="155756">MISKKSLMQILGGLLVVACLSIFLLPKLYYAVIDSGKNRYTLSAPELDFEKMGMEGVMLTVAVDHPQKETIVITSNGSDKRNWLGGDNIEQFFSSEHPELSEQVELLENGIKLKLKASARKVTLKIPVAITESTTANFAVRRGKRSIAREKMTFIQTDGPVMKEGQVSSESKIPFSPTTNADRPDKLSGLTFGKTSPVFARGSFSRERAPEITTMAYPSGSGAFTATASVANYKELLAAVANTAISRIEFKNDIIADMGQPNILSRDLVIDGKGFLFSVTSLKNKDVFRLGNVRSANQVQFMLANMRVDYSDANRGKTLIGVTNGATDIWQVTLEDIQSEGLSTNHGRLVYNNSGLTILTGNINWQSATSNEVSDDDAKGGVINSANIKIVKTDDGREPIINMTANRTLLRTYKVNQNDSTSLVVEGGIVNLHSVNAQAIFMNIQTSRAAAIFHVKGQNTRLNATASGGSSKALAGAVYIIGSNITGKSYTRIEDGAQVFIHSMDNIKNGVSGAAFINEVSKGGVFYLTGKGTKMTCMADTASNPINASFRFRLVGKQTFRMSDKAELKIVRNSGRTSGLRFFGSDNAFYISGGAKVLIDNLGKGDNRPSNGGDGNGRQGIQYPGDGDGTSIFDLRGKGSDIAVNARYGPALEGSSGAFKFFAGNQASISFIGRTASERAGGLMLPNNSLSITLDTPYFYEFRNNRASGGSWLSGGNSRSVFTAKNTELEVWKKGVNVNLDGPSSNSWTRMDYKLERAGLSKITSTSNPSFNSSTYGKASDYAKVSGGSLEAEIDSIRQPTNADKRIFGRAVVPATYDGINGTGEKRAAYTNEVWVTLKLYRLKFKPGVTSVQRDPITSIVDFAKTYDVVTYEKEVPTIGHKNTTTGADGKRDGVQQFGEPQTYGVFEWDLSKDSQIKEDSFLWAGEYVEVINVRRGGKAPNKDYDIVSSQEKFVNKGRYVFNVRPVEVTTDSLIEGHIDPTLDLASSKSSISDATKAIRLQAIAKDIKKHAALVPLPEGRVPVNTGSTSDSRTGKVAFYPMLAVGEVNRTNSLLVDQIAVDNKKAQDSQLNLYSYLNPEELSEDLVPELFAFSAWGDDISSLGKDIPPTFQPVKNVTTGDDANPVIAVENNASWTGLRMPSTESRYHDTIFKEAPTLKLERVVPTELAIILAKKGSGDVGAIDLSKEQVVVYQMKLSNPMLSRFPNQLFTSYSATFEITGNAEIFDAYGGITLPSGVSETHTDKRITFTSKRNADLGVALEIPILVSDNFTIKAVASARTAQEKTLAMPRGSWDEKDESHNFASDGFTPGLQVPNAEDQTYPEYYRLLSSPEKLLSVTTTRTPIGAKNPVYLSIMDSKLTVYYRTLKQGSDMKITVDGKALTSFKVDNSDIEQSKPLNFKINGTRHIVEVTYVLADGTKQTVTWKNPKISN</sequence>